<dbReference type="Proteomes" id="UP000284824">
    <property type="component" value="Unassembled WGS sequence"/>
</dbReference>
<dbReference type="PANTHER" id="PTHR43214:SF24">
    <property type="entry name" value="TRANSCRIPTIONAL REGULATORY PROTEIN NARL-RELATED"/>
    <property type="match status" value="1"/>
</dbReference>
<dbReference type="PRINTS" id="PR00038">
    <property type="entry name" value="HTHLUXR"/>
</dbReference>
<dbReference type="PANTHER" id="PTHR43214">
    <property type="entry name" value="TWO-COMPONENT RESPONSE REGULATOR"/>
    <property type="match status" value="1"/>
</dbReference>
<evidence type="ECO:0000256" key="3">
    <source>
        <dbReference type="ARBA" id="ARBA00023125"/>
    </source>
</evidence>
<dbReference type="PROSITE" id="PS00622">
    <property type="entry name" value="HTH_LUXR_1"/>
    <property type="match status" value="1"/>
</dbReference>
<reference evidence="8 9" key="1">
    <citation type="submission" date="2019-01" db="EMBL/GenBank/DDBJ databases">
        <title>Sequencing the genomes of 1000 actinobacteria strains.</title>
        <authorList>
            <person name="Klenk H.-P."/>
        </authorList>
    </citation>
    <scope>NUCLEOTIDE SEQUENCE [LARGE SCALE GENOMIC DNA]</scope>
    <source>
        <strain evidence="8 9">DSM 43925</strain>
    </source>
</reference>
<protein>
    <submittedName>
        <fullName evidence="8">LuxR family two component transcriptional regulator</fullName>
    </submittedName>
</protein>
<dbReference type="Gene3D" id="3.40.50.2300">
    <property type="match status" value="1"/>
</dbReference>
<dbReference type="InterPro" id="IPR039420">
    <property type="entry name" value="WalR-like"/>
</dbReference>
<dbReference type="InterPro" id="IPR001789">
    <property type="entry name" value="Sig_transdc_resp-reg_receiver"/>
</dbReference>
<evidence type="ECO:0000313" key="8">
    <source>
        <dbReference type="EMBL" id="RVX42452.1"/>
    </source>
</evidence>
<dbReference type="GO" id="GO:0006355">
    <property type="term" value="P:regulation of DNA-templated transcription"/>
    <property type="evidence" value="ECO:0007669"/>
    <property type="project" value="InterPro"/>
</dbReference>
<dbReference type="SUPFAM" id="SSF46894">
    <property type="entry name" value="C-terminal effector domain of the bipartite response regulators"/>
    <property type="match status" value="1"/>
</dbReference>
<dbReference type="InterPro" id="IPR016032">
    <property type="entry name" value="Sig_transdc_resp-reg_C-effctor"/>
</dbReference>
<keyword evidence="9" id="KW-1185">Reference proteome</keyword>
<comment type="caution">
    <text evidence="8">The sequence shown here is derived from an EMBL/GenBank/DDBJ whole genome shotgun (WGS) entry which is preliminary data.</text>
</comment>
<dbReference type="CDD" id="cd17535">
    <property type="entry name" value="REC_NarL-like"/>
    <property type="match status" value="1"/>
</dbReference>
<evidence type="ECO:0000256" key="1">
    <source>
        <dbReference type="ARBA" id="ARBA00022553"/>
    </source>
</evidence>
<dbReference type="SMART" id="SM00421">
    <property type="entry name" value="HTH_LUXR"/>
    <property type="match status" value="1"/>
</dbReference>
<dbReference type="OrthoDB" id="9808843at2"/>
<dbReference type="InterPro" id="IPR011006">
    <property type="entry name" value="CheY-like_superfamily"/>
</dbReference>
<evidence type="ECO:0000256" key="4">
    <source>
        <dbReference type="ARBA" id="ARBA00023163"/>
    </source>
</evidence>
<evidence type="ECO:0000259" key="7">
    <source>
        <dbReference type="PROSITE" id="PS50110"/>
    </source>
</evidence>
<dbReference type="SUPFAM" id="SSF52172">
    <property type="entry name" value="CheY-like"/>
    <property type="match status" value="1"/>
</dbReference>
<organism evidence="8 9">
    <name type="scientific">Nonomuraea polychroma</name>
    <dbReference type="NCBI Taxonomy" id="46176"/>
    <lineage>
        <taxon>Bacteria</taxon>
        <taxon>Bacillati</taxon>
        <taxon>Actinomycetota</taxon>
        <taxon>Actinomycetes</taxon>
        <taxon>Streptosporangiales</taxon>
        <taxon>Streptosporangiaceae</taxon>
        <taxon>Nonomuraea</taxon>
    </lineage>
</organism>
<keyword evidence="3" id="KW-0238">DNA-binding</keyword>
<dbReference type="RefSeq" id="WP_127934526.1">
    <property type="nucleotide sequence ID" value="NZ_SAUN01000001.1"/>
</dbReference>
<keyword evidence="2" id="KW-0805">Transcription regulation</keyword>
<dbReference type="GO" id="GO:0003677">
    <property type="term" value="F:DNA binding"/>
    <property type="evidence" value="ECO:0007669"/>
    <property type="project" value="UniProtKB-KW"/>
</dbReference>
<gene>
    <name evidence="8" type="ORF">EDD27_5084</name>
</gene>
<evidence type="ECO:0000256" key="5">
    <source>
        <dbReference type="PROSITE-ProRule" id="PRU00169"/>
    </source>
</evidence>
<evidence type="ECO:0000256" key="2">
    <source>
        <dbReference type="ARBA" id="ARBA00023015"/>
    </source>
</evidence>
<accession>A0A438M9Q2</accession>
<dbReference type="Pfam" id="PF00196">
    <property type="entry name" value="GerE"/>
    <property type="match status" value="1"/>
</dbReference>
<proteinExistence type="predicted"/>
<dbReference type="EMBL" id="SAUN01000001">
    <property type="protein sequence ID" value="RVX42452.1"/>
    <property type="molecule type" value="Genomic_DNA"/>
</dbReference>
<dbReference type="SMART" id="SM00448">
    <property type="entry name" value="REC"/>
    <property type="match status" value="1"/>
</dbReference>
<dbReference type="Pfam" id="PF00072">
    <property type="entry name" value="Response_reg"/>
    <property type="match status" value="1"/>
</dbReference>
<dbReference type="InterPro" id="IPR058245">
    <property type="entry name" value="NreC/VraR/RcsB-like_REC"/>
</dbReference>
<feature type="modified residue" description="4-aspartylphosphate" evidence="5">
    <location>
        <position position="54"/>
    </location>
</feature>
<feature type="domain" description="Response regulatory" evidence="7">
    <location>
        <begin position="3"/>
        <end position="119"/>
    </location>
</feature>
<dbReference type="GO" id="GO:0000160">
    <property type="term" value="P:phosphorelay signal transduction system"/>
    <property type="evidence" value="ECO:0007669"/>
    <property type="project" value="InterPro"/>
</dbReference>
<dbReference type="AlphaFoldDB" id="A0A438M9Q2"/>
<name>A0A438M9Q2_9ACTN</name>
<keyword evidence="4" id="KW-0804">Transcription</keyword>
<dbReference type="PROSITE" id="PS50043">
    <property type="entry name" value="HTH_LUXR_2"/>
    <property type="match status" value="1"/>
</dbReference>
<evidence type="ECO:0000259" key="6">
    <source>
        <dbReference type="PROSITE" id="PS50043"/>
    </source>
</evidence>
<dbReference type="InterPro" id="IPR000792">
    <property type="entry name" value="Tscrpt_reg_LuxR_C"/>
</dbReference>
<evidence type="ECO:0000313" key="9">
    <source>
        <dbReference type="Proteomes" id="UP000284824"/>
    </source>
</evidence>
<dbReference type="CDD" id="cd06170">
    <property type="entry name" value="LuxR_C_like"/>
    <property type="match status" value="1"/>
</dbReference>
<feature type="domain" description="HTH luxR-type" evidence="6">
    <location>
        <begin position="143"/>
        <end position="208"/>
    </location>
</feature>
<keyword evidence="1 5" id="KW-0597">Phosphoprotein</keyword>
<dbReference type="PROSITE" id="PS50110">
    <property type="entry name" value="RESPONSE_REGULATORY"/>
    <property type="match status" value="1"/>
</dbReference>
<sequence>MIRVLVVEDHPVFAEGLVALFRDLPEVEVVGVAATGEAAVDLAGQAAPQVVLMDLHLPGISGVEATSRIIARHPEVAVLALTMLSDDETVLAAIRAGARGYLLKEATGEDIVRSLEAVAAGQVVFGGSTGDRVLAALSAQPGRPRPLPELTDRELEVLDLVATGLNNQAIARRLVLSEKTVRNHVSNIFAKLQVSDRSAAVARARDAGLGTTRDHPLGRAD</sequence>